<accession>U9TWA6</accession>
<dbReference type="HOGENOM" id="CLU_847717_0_0_1"/>
<dbReference type="EMBL" id="KI284981">
    <property type="protein sequence ID" value="ESA12395.1"/>
    <property type="molecule type" value="Genomic_DNA"/>
</dbReference>
<gene>
    <name evidence="1" type="ORF">GLOINDRAFT_3017</name>
</gene>
<organism evidence="1">
    <name type="scientific">Rhizophagus irregularis (strain DAOM 181602 / DAOM 197198 / MUCL 43194)</name>
    <name type="common">Arbuscular mycorrhizal fungus</name>
    <name type="synonym">Glomus intraradices</name>
    <dbReference type="NCBI Taxonomy" id="747089"/>
    <lineage>
        <taxon>Eukaryota</taxon>
        <taxon>Fungi</taxon>
        <taxon>Fungi incertae sedis</taxon>
        <taxon>Mucoromycota</taxon>
        <taxon>Glomeromycotina</taxon>
        <taxon>Glomeromycetes</taxon>
        <taxon>Glomerales</taxon>
        <taxon>Glomeraceae</taxon>
        <taxon>Rhizophagus</taxon>
    </lineage>
</organism>
<evidence type="ECO:0000313" key="1">
    <source>
        <dbReference type="EMBL" id="ESA12395.1"/>
    </source>
</evidence>
<protein>
    <submittedName>
        <fullName evidence="1">Uncharacterized protein</fullName>
    </submittedName>
</protein>
<name>U9TWA6_RHIID</name>
<reference evidence="1" key="1">
    <citation type="submission" date="2013-07" db="EMBL/GenBank/DDBJ databases">
        <title>The genome of an arbuscular mycorrhizal fungus provides insights into the evolution of the oldest plant symbiosis.</title>
        <authorList>
            <consortium name="DOE Joint Genome Institute"/>
            <person name="Tisserant E."/>
            <person name="Malbreil M."/>
            <person name="Kuo A."/>
            <person name="Kohler A."/>
            <person name="Symeonidi A."/>
            <person name="Balestrini R."/>
            <person name="Charron P."/>
            <person name="Duensing N."/>
            <person name="Frei-dit-Frey N."/>
            <person name="Gianinazzi-Pearson V."/>
            <person name="Gilbert B."/>
            <person name="Handa Y."/>
            <person name="Hijri M."/>
            <person name="Kaul R."/>
            <person name="Kawaguchi M."/>
            <person name="Krajinski F."/>
            <person name="Lammers P."/>
            <person name="Lapierre D."/>
            <person name="Masclaux F.G."/>
            <person name="Murat C."/>
            <person name="Morin E."/>
            <person name="Ndikumana S."/>
            <person name="Pagni M."/>
            <person name="Petitpierre D."/>
            <person name="Requena N."/>
            <person name="Rosikiewicz P."/>
            <person name="Riley R."/>
            <person name="Saito K."/>
            <person name="San Clemente H."/>
            <person name="Shapiro H."/>
            <person name="van Tuinen D."/>
            <person name="Becard G."/>
            <person name="Bonfante P."/>
            <person name="Paszkowski U."/>
            <person name="Shachar-Hill Y."/>
            <person name="Young J.P."/>
            <person name="Sanders I.R."/>
            <person name="Henrissat B."/>
            <person name="Rensing S.A."/>
            <person name="Grigoriev I.V."/>
            <person name="Corradi N."/>
            <person name="Roux C."/>
            <person name="Martin F."/>
        </authorList>
    </citation>
    <scope>NUCLEOTIDE SEQUENCE</scope>
    <source>
        <strain evidence="1">DAOM 197198</strain>
    </source>
</reference>
<dbReference type="VEuPathDB" id="FungiDB:RhiirFUN_015512"/>
<dbReference type="AlphaFoldDB" id="U9TWA6"/>
<sequence length="328" mass="38060">MLDMSMAVDPIDKSNWSITGGKEPILKFFKQFQLTKYIYRINQSAHYPIFYIDQLFIRGTYLMTWKQYRRLALLPVQGRTARWYRDVAHLCTSRIDNLTVSNELEITKVNHWPFLQDIIPDARRKQAIFIRESSAESDVWTIGKVNKIRRHKKGILVNYRPGYNDNGIIKWQNMGRSITAECCKVAILDKVPNKQGWNFPYEWINSNQLDASIPNNNLPSSALDPIIILPSVQDIWIHRWIEDDKLKSRLMDIRNILAERSLVEYYTDGSLTPSTPTTMGKQNPNLVYTNMGATFCVNNEPHLSAQANLSLWPSSTRSELSKCHLHDQ</sequence>
<proteinExistence type="predicted"/>